<dbReference type="SUPFAM" id="SSF53335">
    <property type="entry name" value="S-adenosyl-L-methionine-dependent methyltransferases"/>
    <property type="match status" value="1"/>
</dbReference>
<gene>
    <name evidence="1" type="ORF">FDV58_04005</name>
</gene>
<accession>A0A4V6CY87</accession>
<dbReference type="AlphaFoldDB" id="A0A4V6CY87"/>
<evidence type="ECO:0000313" key="1">
    <source>
        <dbReference type="EMBL" id="TKV83395.1"/>
    </source>
</evidence>
<dbReference type="GO" id="GO:0032259">
    <property type="term" value="P:methylation"/>
    <property type="evidence" value="ECO:0007669"/>
    <property type="project" value="UniProtKB-KW"/>
</dbReference>
<dbReference type="RefSeq" id="WP_137476862.1">
    <property type="nucleotide sequence ID" value="NZ_SZZP01000002.1"/>
</dbReference>
<reference evidence="1 2" key="1">
    <citation type="submission" date="2019-05" db="EMBL/GenBank/DDBJ databases">
        <title>Draft Genome of Bradyrhizobium elkanii strain SEMIA 938, Used in Commercial Inoculants for Lupinus spp. in Brazil.</title>
        <authorList>
            <person name="Hungria M."/>
            <person name="Delamuta J.R.M."/>
            <person name="Ribeiro R.A."/>
            <person name="Nogueira M.A."/>
        </authorList>
    </citation>
    <scope>NUCLEOTIDE SEQUENCE [LARGE SCALE GENOMIC DNA]</scope>
    <source>
        <strain evidence="1 2">Semia 938</strain>
    </source>
</reference>
<dbReference type="EMBL" id="SZZP01000002">
    <property type="protein sequence ID" value="TKV83395.1"/>
    <property type="molecule type" value="Genomic_DNA"/>
</dbReference>
<evidence type="ECO:0000313" key="2">
    <source>
        <dbReference type="Proteomes" id="UP000305095"/>
    </source>
</evidence>
<sequence length="205" mass="23878">MQNWYPSKLVVGVHGTAGTYEFMKTVFGREQTFCYAEFGIYMADTARIVCQLFPECELHLFDFNEAVQRAETKLSAYPNKISYFGNTQKFNDSYNWSLMKLIKQHEGAPIYDYCFLDGAHTVAVDALNFFLCDRLLKVGGYMDFDDYEWRLRGSSLDPAKIPVIGDQYTDEQIDAYQVKMIVDDLVRRDHRYQEVVKNKVFQKIA</sequence>
<proteinExistence type="predicted"/>
<protein>
    <submittedName>
        <fullName evidence="1">Class I SAM-dependent methyltransferase</fullName>
    </submittedName>
</protein>
<keyword evidence="1" id="KW-0489">Methyltransferase</keyword>
<keyword evidence="1" id="KW-0808">Transferase</keyword>
<dbReference type="GO" id="GO:0008168">
    <property type="term" value="F:methyltransferase activity"/>
    <property type="evidence" value="ECO:0007669"/>
    <property type="project" value="UniProtKB-KW"/>
</dbReference>
<dbReference type="InterPro" id="IPR029063">
    <property type="entry name" value="SAM-dependent_MTases_sf"/>
</dbReference>
<dbReference type="Gene3D" id="3.40.50.150">
    <property type="entry name" value="Vaccinia Virus protein VP39"/>
    <property type="match status" value="1"/>
</dbReference>
<name>A0A4V6CY87_BRAEL</name>
<dbReference type="Proteomes" id="UP000305095">
    <property type="component" value="Unassembled WGS sequence"/>
</dbReference>
<organism evidence="1 2">
    <name type="scientific">Bradyrhizobium elkanii</name>
    <dbReference type="NCBI Taxonomy" id="29448"/>
    <lineage>
        <taxon>Bacteria</taxon>
        <taxon>Pseudomonadati</taxon>
        <taxon>Pseudomonadota</taxon>
        <taxon>Alphaproteobacteria</taxon>
        <taxon>Hyphomicrobiales</taxon>
        <taxon>Nitrobacteraceae</taxon>
        <taxon>Bradyrhizobium</taxon>
    </lineage>
</organism>
<comment type="caution">
    <text evidence="1">The sequence shown here is derived from an EMBL/GenBank/DDBJ whole genome shotgun (WGS) entry which is preliminary data.</text>
</comment>